<feature type="region of interest" description="Disordered" evidence="1">
    <location>
        <begin position="26"/>
        <end position="57"/>
    </location>
</feature>
<feature type="compositionally biased region" description="Low complexity" evidence="1">
    <location>
        <begin position="190"/>
        <end position="213"/>
    </location>
</feature>
<dbReference type="HOGENOM" id="CLU_436757_0_0_1"/>
<feature type="compositionally biased region" description="Low complexity" evidence="1">
    <location>
        <begin position="221"/>
        <end position="233"/>
    </location>
</feature>
<accession>M2MJB6</accession>
<dbReference type="Proteomes" id="UP000011761">
    <property type="component" value="Unassembled WGS sequence"/>
</dbReference>
<evidence type="ECO:0000256" key="1">
    <source>
        <dbReference type="SAM" id="MobiDB-lite"/>
    </source>
</evidence>
<protein>
    <submittedName>
        <fullName evidence="2">Uncharacterized protein</fullName>
    </submittedName>
</protein>
<dbReference type="eggNOG" id="ENOG502RM5D">
    <property type="taxonomic scope" value="Eukaryota"/>
</dbReference>
<dbReference type="EMBL" id="KB445564">
    <property type="protein sequence ID" value="EMC91373.1"/>
    <property type="molecule type" value="Genomic_DNA"/>
</dbReference>
<evidence type="ECO:0000313" key="2">
    <source>
        <dbReference type="EMBL" id="EMC91373.1"/>
    </source>
</evidence>
<reference evidence="2 3" key="1">
    <citation type="journal article" date="2012" name="PLoS Pathog.">
        <title>Diverse lifestyles and strategies of plant pathogenesis encoded in the genomes of eighteen Dothideomycetes fungi.</title>
        <authorList>
            <person name="Ohm R.A."/>
            <person name="Feau N."/>
            <person name="Henrissat B."/>
            <person name="Schoch C.L."/>
            <person name="Horwitz B.A."/>
            <person name="Barry K.W."/>
            <person name="Condon B.J."/>
            <person name="Copeland A.C."/>
            <person name="Dhillon B."/>
            <person name="Glaser F."/>
            <person name="Hesse C.N."/>
            <person name="Kosti I."/>
            <person name="LaButti K."/>
            <person name="Lindquist E.A."/>
            <person name="Lucas S."/>
            <person name="Salamov A.A."/>
            <person name="Bradshaw R.E."/>
            <person name="Ciuffetti L."/>
            <person name="Hamelin R.C."/>
            <person name="Kema G.H.J."/>
            <person name="Lawrence C."/>
            <person name="Scott J.A."/>
            <person name="Spatafora J.W."/>
            <person name="Turgeon B.G."/>
            <person name="de Wit P.J.G.M."/>
            <person name="Zhong S."/>
            <person name="Goodwin S.B."/>
            <person name="Grigoriev I.V."/>
        </authorList>
    </citation>
    <scope>NUCLEOTIDE SEQUENCE [LARGE SCALE GENOMIC DNA]</scope>
    <source>
        <strain evidence="2 3">UAMH 10762</strain>
    </source>
</reference>
<dbReference type="RefSeq" id="XP_007681723.1">
    <property type="nucleotide sequence ID" value="XM_007683533.1"/>
</dbReference>
<dbReference type="GeneID" id="19108293"/>
<feature type="region of interest" description="Disordered" evidence="1">
    <location>
        <begin position="465"/>
        <end position="531"/>
    </location>
</feature>
<keyword evidence="3" id="KW-1185">Reference proteome</keyword>
<dbReference type="OrthoDB" id="3899971at2759"/>
<organism evidence="2 3">
    <name type="scientific">Baudoinia panamericana (strain UAMH 10762)</name>
    <name type="common">Angels' share fungus</name>
    <name type="synonym">Baudoinia compniacensis (strain UAMH 10762)</name>
    <dbReference type="NCBI Taxonomy" id="717646"/>
    <lineage>
        <taxon>Eukaryota</taxon>
        <taxon>Fungi</taxon>
        <taxon>Dikarya</taxon>
        <taxon>Ascomycota</taxon>
        <taxon>Pezizomycotina</taxon>
        <taxon>Dothideomycetes</taxon>
        <taxon>Dothideomycetidae</taxon>
        <taxon>Mycosphaerellales</taxon>
        <taxon>Teratosphaeriaceae</taxon>
        <taxon>Baudoinia</taxon>
    </lineage>
</organism>
<evidence type="ECO:0000313" key="3">
    <source>
        <dbReference type="Proteomes" id="UP000011761"/>
    </source>
</evidence>
<feature type="compositionally biased region" description="Basic and acidic residues" evidence="1">
    <location>
        <begin position="33"/>
        <end position="45"/>
    </location>
</feature>
<proteinExistence type="predicted"/>
<sequence length="626" mass="69018">MSNFEQNPSDLHEDYFTEQEAHYFGRTAVGMRDTLRPPPRVDSRSTDPAPPSKDKRYVPGAVVAAQAAAAKLSTRTQEGPYPAIQQAALKLGAERPYPAIQHTSDTTDASPAGAQASTYKPIISRRPVGAPKQEFKPLDMSDSAYAPKPATAADHGKQIRTIYTNSEGKFDPATIRSESASRFTPPPSPLTSQTPDISRPRPSSRGGSFMSFGRSDRADTDSSNGRSSNTRRGIISDSFKNLGRRLSNSFQHKAAILNAGPDDRKVYVQEKERQVNPQPRASAQTGRDTVDFLNKLSLAEVEPEKQNGMSNALSFGDKAALKASELLDPIKRRERSGTMDSDMSFADCAPPDAIEKCSRCSQPPTGYLRKDGVCDGCHVYDRFLLSPCSVVLGFPRQSLVHAHRDPLETDLRSNAVPLIAQSEEYSPPYIHVAGTHRLRKLRNTIYEDPGNPWFEVEYGSHDGPTFTVPSKSNQVQSLGSIDKNGTGSGQPVPNSETAAAESKLPNGRPFDDADESPVVPPTPRRPVSEPKTIHARIPQWPIPSLKPQSHRRSVSVAVVPNTSVAEQTEESQYVSPRASWRRDSIPASHLPEIKKMEAKQEARDTRFYGFYDDILNDYNRRRESRL</sequence>
<dbReference type="AlphaFoldDB" id="M2MJB6"/>
<feature type="compositionally biased region" description="Polar residues" evidence="1">
    <location>
        <begin position="467"/>
        <end position="497"/>
    </location>
</feature>
<feature type="region of interest" description="Disordered" evidence="1">
    <location>
        <begin position="100"/>
        <end position="236"/>
    </location>
</feature>
<gene>
    <name evidence="2" type="ORF">BAUCODRAFT_134986</name>
</gene>
<name>M2MJB6_BAUPA</name>
<dbReference type="KEGG" id="bcom:BAUCODRAFT_134986"/>